<dbReference type="EMBL" id="FXTP01000004">
    <property type="protein sequence ID" value="SMO53840.1"/>
    <property type="molecule type" value="Genomic_DNA"/>
</dbReference>
<evidence type="ECO:0000259" key="6">
    <source>
        <dbReference type="Pfam" id="PF08281"/>
    </source>
</evidence>
<evidence type="ECO:0000313" key="7">
    <source>
        <dbReference type="EMBL" id="SMO53840.1"/>
    </source>
</evidence>
<dbReference type="AlphaFoldDB" id="A0A521C586"/>
<dbReference type="RefSeq" id="WP_142453724.1">
    <property type="nucleotide sequence ID" value="NZ_FXTP01000004.1"/>
</dbReference>
<evidence type="ECO:0000259" key="5">
    <source>
        <dbReference type="Pfam" id="PF04542"/>
    </source>
</evidence>
<name>A0A521C586_9BACT</name>
<dbReference type="GO" id="GO:0003677">
    <property type="term" value="F:DNA binding"/>
    <property type="evidence" value="ECO:0007669"/>
    <property type="project" value="InterPro"/>
</dbReference>
<keyword evidence="8" id="KW-1185">Reference proteome</keyword>
<evidence type="ECO:0000313" key="8">
    <source>
        <dbReference type="Proteomes" id="UP000317557"/>
    </source>
</evidence>
<dbReference type="InterPro" id="IPR013325">
    <property type="entry name" value="RNA_pol_sigma_r2"/>
</dbReference>
<dbReference type="NCBIfam" id="TIGR02937">
    <property type="entry name" value="sigma70-ECF"/>
    <property type="match status" value="1"/>
</dbReference>
<gene>
    <name evidence="7" type="ORF">SAMN06265219_104110</name>
</gene>
<evidence type="ECO:0000256" key="4">
    <source>
        <dbReference type="ARBA" id="ARBA00023163"/>
    </source>
</evidence>
<dbReference type="InterPro" id="IPR039425">
    <property type="entry name" value="RNA_pol_sigma-70-like"/>
</dbReference>
<dbReference type="InterPro" id="IPR013324">
    <property type="entry name" value="RNA_pol_sigma_r3/r4-like"/>
</dbReference>
<keyword evidence="3" id="KW-0731">Sigma factor</keyword>
<dbReference type="Gene3D" id="1.10.1740.10">
    <property type="match status" value="1"/>
</dbReference>
<dbReference type="GO" id="GO:0006352">
    <property type="term" value="P:DNA-templated transcription initiation"/>
    <property type="evidence" value="ECO:0007669"/>
    <property type="project" value="InterPro"/>
</dbReference>
<dbReference type="GO" id="GO:0016987">
    <property type="term" value="F:sigma factor activity"/>
    <property type="evidence" value="ECO:0007669"/>
    <property type="project" value="UniProtKB-KW"/>
</dbReference>
<feature type="domain" description="RNA polymerase sigma factor 70 region 4 type 2" evidence="6">
    <location>
        <begin position="138"/>
        <end position="190"/>
    </location>
</feature>
<dbReference type="Pfam" id="PF04542">
    <property type="entry name" value="Sigma70_r2"/>
    <property type="match status" value="1"/>
</dbReference>
<sequence length="196" mass="23559">MLAKVTKPNQWSTRQSTSWEDLWVEVISGNRKALSDLYCYSYSHLYKYGYKIYPDNALVKDGIQELFLNIWDKRQNLSEAKSVKSYLFSSLRRILLRRLQKMRNRTKRNHDYNQDSFEQIYNIEELLIHFETERHKKEQLMVALRALTKRQKEAIYLKFYSGLSNNEISEVMNLNKQSVYNHISKAISRMQEFIKV</sequence>
<reference evidence="7 8" key="1">
    <citation type="submission" date="2017-05" db="EMBL/GenBank/DDBJ databases">
        <authorList>
            <person name="Varghese N."/>
            <person name="Submissions S."/>
        </authorList>
    </citation>
    <scope>NUCLEOTIDE SEQUENCE [LARGE SCALE GENOMIC DNA]</scope>
    <source>
        <strain evidence="7 8">DSM 21985</strain>
    </source>
</reference>
<evidence type="ECO:0000256" key="3">
    <source>
        <dbReference type="ARBA" id="ARBA00023082"/>
    </source>
</evidence>
<dbReference type="Gene3D" id="1.10.10.10">
    <property type="entry name" value="Winged helix-like DNA-binding domain superfamily/Winged helix DNA-binding domain"/>
    <property type="match status" value="1"/>
</dbReference>
<dbReference type="InterPro" id="IPR013249">
    <property type="entry name" value="RNA_pol_sigma70_r4_t2"/>
</dbReference>
<dbReference type="InterPro" id="IPR007627">
    <property type="entry name" value="RNA_pol_sigma70_r2"/>
</dbReference>
<evidence type="ECO:0000256" key="2">
    <source>
        <dbReference type="ARBA" id="ARBA00023015"/>
    </source>
</evidence>
<organism evidence="7 8">
    <name type="scientific">Gracilimonas mengyeensis</name>
    <dbReference type="NCBI Taxonomy" id="1302730"/>
    <lineage>
        <taxon>Bacteria</taxon>
        <taxon>Pseudomonadati</taxon>
        <taxon>Balneolota</taxon>
        <taxon>Balneolia</taxon>
        <taxon>Balneolales</taxon>
        <taxon>Balneolaceae</taxon>
        <taxon>Gracilimonas</taxon>
    </lineage>
</organism>
<protein>
    <submittedName>
        <fullName evidence="7">RNA polymerase sigma factor, sigma-70 family</fullName>
    </submittedName>
</protein>
<evidence type="ECO:0000256" key="1">
    <source>
        <dbReference type="ARBA" id="ARBA00010641"/>
    </source>
</evidence>
<feature type="domain" description="RNA polymerase sigma-70 region 2" evidence="5">
    <location>
        <begin position="42"/>
        <end position="101"/>
    </location>
</feature>
<keyword evidence="2" id="KW-0805">Transcription regulation</keyword>
<comment type="similarity">
    <text evidence="1">Belongs to the sigma-70 factor family. ECF subfamily.</text>
</comment>
<keyword evidence="4" id="KW-0804">Transcription</keyword>
<proteinExistence type="inferred from homology"/>
<dbReference type="OrthoDB" id="9150024at2"/>
<dbReference type="InterPro" id="IPR014284">
    <property type="entry name" value="RNA_pol_sigma-70_dom"/>
</dbReference>
<accession>A0A521C586</accession>
<dbReference type="SUPFAM" id="SSF88946">
    <property type="entry name" value="Sigma2 domain of RNA polymerase sigma factors"/>
    <property type="match status" value="1"/>
</dbReference>
<dbReference type="Pfam" id="PF08281">
    <property type="entry name" value="Sigma70_r4_2"/>
    <property type="match status" value="1"/>
</dbReference>
<dbReference type="Proteomes" id="UP000317557">
    <property type="component" value="Unassembled WGS sequence"/>
</dbReference>
<dbReference type="PANTHER" id="PTHR43133">
    <property type="entry name" value="RNA POLYMERASE ECF-TYPE SIGMA FACTO"/>
    <property type="match status" value="1"/>
</dbReference>
<dbReference type="InterPro" id="IPR036388">
    <property type="entry name" value="WH-like_DNA-bd_sf"/>
</dbReference>
<dbReference type="PANTHER" id="PTHR43133:SF46">
    <property type="entry name" value="RNA POLYMERASE SIGMA-70 FACTOR ECF SUBFAMILY"/>
    <property type="match status" value="1"/>
</dbReference>
<dbReference type="SUPFAM" id="SSF88659">
    <property type="entry name" value="Sigma3 and sigma4 domains of RNA polymerase sigma factors"/>
    <property type="match status" value="1"/>
</dbReference>